<dbReference type="RefSeq" id="WP_055572429.1">
    <property type="nucleotide sequence ID" value="NZ_FMZK01000012.1"/>
</dbReference>
<evidence type="ECO:0000259" key="8">
    <source>
        <dbReference type="Pfam" id="PF02852"/>
    </source>
</evidence>
<feature type="binding site" evidence="6">
    <location>
        <position position="274"/>
    </location>
    <ligand>
        <name>NAD(+)</name>
        <dbReference type="ChEBI" id="CHEBI:57540"/>
    </ligand>
</feature>
<dbReference type="PANTHER" id="PTHR43014:SF2">
    <property type="entry name" value="MERCURIC REDUCTASE"/>
    <property type="match status" value="1"/>
</dbReference>
<keyword evidence="6" id="KW-0547">Nucleotide-binding</keyword>
<keyword evidence="11" id="KW-1185">Reference proteome</keyword>
<dbReference type="Pfam" id="PF02852">
    <property type="entry name" value="Pyr_redox_dim"/>
    <property type="match status" value="1"/>
</dbReference>
<accession>A0A1G6XYH9</accession>
<evidence type="ECO:0000256" key="2">
    <source>
        <dbReference type="ARBA" id="ARBA00022630"/>
    </source>
</evidence>
<dbReference type="SUPFAM" id="SSF51905">
    <property type="entry name" value="FAD/NAD(P)-binding domain"/>
    <property type="match status" value="1"/>
</dbReference>
<dbReference type="Pfam" id="PF07992">
    <property type="entry name" value="Pyr_redox_2"/>
    <property type="match status" value="1"/>
</dbReference>
<evidence type="ECO:0000313" key="10">
    <source>
        <dbReference type="EMBL" id="SDD83130.1"/>
    </source>
</evidence>
<dbReference type="GO" id="GO:0003955">
    <property type="term" value="F:NAD(P)H dehydrogenase (quinone) activity"/>
    <property type="evidence" value="ECO:0007669"/>
    <property type="project" value="TreeGrafter"/>
</dbReference>
<dbReference type="FunFam" id="3.30.390.30:FF:000001">
    <property type="entry name" value="Dihydrolipoyl dehydrogenase"/>
    <property type="match status" value="1"/>
</dbReference>
<dbReference type="AlphaFoldDB" id="A0A1G6XYH9"/>
<gene>
    <name evidence="10" type="ORF">SAMN05216505_112128</name>
</gene>
<dbReference type="Proteomes" id="UP000182100">
    <property type="component" value="Unassembled WGS sequence"/>
</dbReference>
<keyword evidence="6" id="KW-0520">NAD</keyword>
<proteinExistence type="inferred from homology"/>
<dbReference type="InterPro" id="IPR016156">
    <property type="entry name" value="FAD/NAD-linked_Rdtase_dimer_sf"/>
</dbReference>
<dbReference type="InterPro" id="IPR036188">
    <property type="entry name" value="FAD/NAD-bd_sf"/>
</dbReference>
<evidence type="ECO:0000259" key="9">
    <source>
        <dbReference type="Pfam" id="PF07992"/>
    </source>
</evidence>
<comment type="cofactor">
    <cofactor evidence="6">
        <name>FAD</name>
        <dbReference type="ChEBI" id="CHEBI:57692"/>
    </cofactor>
    <text evidence="6">Binds 1 FAD per subunit.</text>
</comment>
<evidence type="ECO:0000256" key="7">
    <source>
        <dbReference type="PIRSR" id="PIRSR000350-4"/>
    </source>
</evidence>
<sequence>MSEKDVQDVDLLVIGGGKAGKSLAMDRAKAGWKVAMVERDKIGGTCINVACIPTKALVGSARTLLTARHAARMGIEIGSEPAVDLEALRAHKEDVVGGMVEAHKKLFADSGMDFVLGTARFTGERTVEITAADGATRAVRGRDVVINTGTTPALPDLPGIADAQVWDSETILRLERLPETLLVLGGGYVGAEFASMFAVFGTRVTLLQGRDQLLPREDRDVADEVARVLTGQGVDVRLGARASAVRREEGHGDVVVTLDDDSEVRGQELLVATGRTPVTAGLGLEAAGVRLTDRGFVAVDGHLRTTADHVWAAGDVAGSPQFTHASWHDFRVLRDNLTGGDTVTSGRIVPYTVFTTPELARIGLTETEARAQGHDVKVARLRVAAIPRAKTLHEGTGIWKAVVDAGTDQILGVALLGHHAGEVLSAVQMAMLGRLPYQQVRDAVFTHPTMGEGLNLLFDTLDDDKARG</sequence>
<keyword evidence="10" id="KW-0670">Pyruvate</keyword>
<keyword evidence="4" id="KW-0560">Oxidoreductase</keyword>
<feature type="active site" description="Proton acceptor" evidence="5">
    <location>
        <position position="447"/>
    </location>
</feature>
<dbReference type="Gene3D" id="3.30.390.30">
    <property type="match status" value="1"/>
</dbReference>
<dbReference type="SUPFAM" id="SSF55424">
    <property type="entry name" value="FAD/NAD-linked reductases, dimerisation (C-terminal) domain"/>
    <property type="match status" value="1"/>
</dbReference>
<feature type="disulfide bond" description="Redox-active" evidence="7">
    <location>
        <begin position="46"/>
        <end position="51"/>
    </location>
</feature>
<dbReference type="InterPro" id="IPR004099">
    <property type="entry name" value="Pyr_nucl-diS_OxRdtase_dimer"/>
</dbReference>
<dbReference type="InterPro" id="IPR001100">
    <property type="entry name" value="Pyr_nuc-diS_OxRdtase"/>
</dbReference>
<dbReference type="STRING" id="67344.SAMN05216505_112128"/>
<dbReference type="PIRSF" id="PIRSF000350">
    <property type="entry name" value="Mercury_reductase_MerA"/>
    <property type="match status" value="1"/>
</dbReference>
<protein>
    <submittedName>
        <fullName evidence="10">Pyruvate/2-oxoglutarate dehydrogenase complex, dihydrolipoamide dehydrogenase (E3) component</fullName>
    </submittedName>
</protein>
<organism evidence="10 11">
    <name type="scientific">Streptomyces prasinopilosus</name>
    <dbReference type="NCBI Taxonomy" id="67344"/>
    <lineage>
        <taxon>Bacteria</taxon>
        <taxon>Bacillati</taxon>
        <taxon>Actinomycetota</taxon>
        <taxon>Actinomycetes</taxon>
        <taxon>Kitasatosporales</taxon>
        <taxon>Streptomycetaceae</taxon>
        <taxon>Streptomyces</taxon>
    </lineage>
</organism>
<feature type="binding site" evidence="6">
    <location>
        <position position="55"/>
    </location>
    <ligand>
        <name>FAD</name>
        <dbReference type="ChEBI" id="CHEBI:57692"/>
    </ligand>
</feature>
<dbReference type="EMBL" id="FMZK01000012">
    <property type="protein sequence ID" value="SDD83130.1"/>
    <property type="molecule type" value="Genomic_DNA"/>
</dbReference>
<dbReference type="PRINTS" id="PR00411">
    <property type="entry name" value="PNDRDTASEI"/>
</dbReference>
<evidence type="ECO:0000256" key="3">
    <source>
        <dbReference type="ARBA" id="ARBA00022827"/>
    </source>
</evidence>
<evidence type="ECO:0000313" key="11">
    <source>
        <dbReference type="Proteomes" id="UP000182100"/>
    </source>
</evidence>
<evidence type="ECO:0000256" key="4">
    <source>
        <dbReference type="ARBA" id="ARBA00023002"/>
    </source>
</evidence>
<dbReference type="InterPro" id="IPR023753">
    <property type="entry name" value="FAD/NAD-binding_dom"/>
</dbReference>
<keyword evidence="3 6" id="KW-0274">FAD</keyword>
<evidence type="ECO:0000256" key="1">
    <source>
        <dbReference type="ARBA" id="ARBA00007532"/>
    </source>
</evidence>
<dbReference type="GO" id="GO:0050660">
    <property type="term" value="F:flavin adenine dinucleotide binding"/>
    <property type="evidence" value="ECO:0007669"/>
    <property type="project" value="TreeGrafter"/>
</dbReference>
<feature type="binding site" evidence="6">
    <location>
        <position position="315"/>
    </location>
    <ligand>
        <name>FAD</name>
        <dbReference type="ChEBI" id="CHEBI:57692"/>
    </ligand>
</feature>
<dbReference type="PRINTS" id="PR00368">
    <property type="entry name" value="FADPNR"/>
</dbReference>
<evidence type="ECO:0000256" key="5">
    <source>
        <dbReference type="PIRSR" id="PIRSR000350-2"/>
    </source>
</evidence>
<reference evidence="11" key="1">
    <citation type="submission" date="2016-10" db="EMBL/GenBank/DDBJ databases">
        <authorList>
            <person name="Varghese N."/>
            <person name="Submissions S."/>
        </authorList>
    </citation>
    <scope>NUCLEOTIDE SEQUENCE [LARGE SCALE GENOMIC DNA]</scope>
    <source>
        <strain evidence="11">CGMCC 4.3504</strain>
    </source>
</reference>
<keyword evidence="2" id="KW-0285">Flavoprotein</keyword>
<name>A0A1G6XYH9_9ACTN</name>
<feature type="domain" description="FAD/NAD(P)-binding" evidence="9">
    <location>
        <begin position="10"/>
        <end position="327"/>
    </location>
</feature>
<comment type="similarity">
    <text evidence="1">Belongs to the class-I pyridine nucleotide-disulfide oxidoreductase family.</text>
</comment>
<feature type="binding site" evidence="6">
    <location>
        <begin position="185"/>
        <end position="192"/>
    </location>
    <ligand>
        <name>NAD(+)</name>
        <dbReference type="ChEBI" id="CHEBI:57540"/>
    </ligand>
</feature>
<dbReference type="PANTHER" id="PTHR43014">
    <property type="entry name" value="MERCURIC REDUCTASE"/>
    <property type="match status" value="1"/>
</dbReference>
<evidence type="ECO:0000256" key="6">
    <source>
        <dbReference type="PIRSR" id="PIRSR000350-3"/>
    </source>
</evidence>
<dbReference type="Gene3D" id="3.50.50.60">
    <property type="entry name" value="FAD/NAD(P)-binding domain"/>
    <property type="match status" value="2"/>
</dbReference>
<feature type="domain" description="Pyridine nucleotide-disulphide oxidoreductase dimerisation" evidence="8">
    <location>
        <begin position="349"/>
        <end position="454"/>
    </location>
</feature>